<accession>A0ABQ6N417</accession>
<dbReference type="EMBL" id="BRYB01002091">
    <property type="protein sequence ID" value="GMI39504.1"/>
    <property type="molecule type" value="Genomic_DNA"/>
</dbReference>
<dbReference type="PANTHER" id="PTHR43101">
    <property type="entry name" value="BETA-FRUCTOSIDASE"/>
    <property type="match status" value="1"/>
</dbReference>
<dbReference type="SUPFAM" id="SSF49899">
    <property type="entry name" value="Concanavalin A-like lectins/glucanases"/>
    <property type="match status" value="1"/>
</dbReference>
<dbReference type="Proteomes" id="UP001165060">
    <property type="component" value="Unassembled WGS sequence"/>
</dbReference>
<feature type="signal peptide" evidence="3">
    <location>
        <begin position="1"/>
        <end position="19"/>
    </location>
</feature>
<feature type="chain" id="PRO_5047322518" description="Glycosyl hydrolase family 32 C-terminal domain-containing protein" evidence="3">
    <location>
        <begin position="20"/>
        <end position="524"/>
    </location>
</feature>
<evidence type="ECO:0000259" key="4">
    <source>
        <dbReference type="Pfam" id="PF08244"/>
    </source>
</evidence>
<dbReference type="SMART" id="SM00640">
    <property type="entry name" value="Glyco_32"/>
    <property type="match status" value="1"/>
</dbReference>
<dbReference type="InterPro" id="IPR051214">
    <property type="entry name" value="GH32_Enzymes"/>
</dbReference>
<feature type="domain" description="Glycosyl hydrolase family 32 C-terminal" evidence="4">
    <location>
        <begin position="380"/>
        <end position="504"/>
    </location>
</feature>
<protein>
    <recommendedName>
        <fullName evidence="4">Glycosyl hydrolase family 32 C-terminal domain-containing protein</fullName>
    </recommendedName>
</protein>
<keyword evidence="6" id="KW-1185">Reference proteome</keyword>
<dbReference type="Gene3D" id="2.60.120.560">
    <property type="entry name" value="Exo-inulinase, domain 1"/>
    <property type="match status" value="1"/>
</dbReference>
<dbReference type="Pfam" id="PF08244">
    <property type="entry name" value="Glyco_hydro_32C"/>
    <property type="match status" value="1"/>
</dbReference>
<dbReference type="InterPro" id="IPR013189">
    <property type="entry name" value="Glyco_hydro_32_C"/>
</dbReference>
<evidence type="ECO:0000313" key="6">
    <source>
        <dbReference type="Proteomes" id="UP001165060"/>
    </source>
</evidence>
<gene>
    <name evidence="5" type="ORF">TeGR_g12560</name>
</gene>
<name>A0ABQ6N417_9STRA</name>
<dbReference type="PANTHER" id="PTHR43101:SF1">
    <property type="entry name" value="BETA-FRUCTOSIDASE"/>
    <property type="match status" value="1"/>
</dbReference>
<dbReference type="InterPro" id="IPR013320">
    <property type="entry name" value="ConA-like_dom_sf"/>
</dbReference>
<dbReference type="InterPro" id="IPR023296">
    <property type="entry name" value="Glyco_hydro_beta-prop_sf"/>
</dbReference>
<reference evidence="5 6" key="1">
    <citation type="journal article" date="2023" name="Commun. Biol.">
        <title>Genome analysis of Parmales, the sister group of diatoms, reveals the evolutionary specialization of diatoms from phago-mixotrophs to photoautotrophs.</title>
        <authorList>
            <person name="Ban H."/>
            <person name="Sato S."/>
            <person name="Yoshikawa S."/>
            <person name="Yamada K."/>
            <person name="Nakamura Y."/>
            <person name="Ichinomiya M."/>
            <person name="Sato N."/>
            <person name="Blanc-Mathieu R."/>
            <person name="Endo H."/>
            <person name="Kuwata A."/>
            <person name="Ogata H."/>
        </authorList>
    </citation>
    <scope>NUCLEOTIDE SEQUENCE [LARGE SCALE GENOMIC DNA]</scope>
</reference>
<evidence type="ECO:0000256" key="2">
    <source>
        <dbReference type="ARBA" id="ARBA00023295"/>
    </source>
</evidence>
<organism evidence="5 6">
    <name type="scientific">Tetraparma gracilis</name>
    <dbReference type="NCBI Taxonomy" id="2962635"/>
    <lineage>
        <taxon>Eukaryota</taxon>
        <taxon>Sar</taxon>
        <taxon>Stramenopiles</taxon>
        <taxon>Ochrophyta</taxon>
        <taxon>Bolidophyceae</taxon>
        <taxon>Parmales</taxon>
        <taxon>Triparmaceae</taxon>
        <taxon>Tetraparma</taxon>
    </lineage>
</organism>
<dbReference type="SUPFAM" id="SSF75005">
    <property type="entry name" value="Arabinanase/levansucrase/invertase"/>
    <property type="match status" value="1"/>
</dbReference>
<keyword evidence="1" id="KW-0378">Hydrolase</keyword>
<dbReference type="InterPro" id="IPR001362">
    <property type="entry name" value="Glyco_hydro_32"/>
</dbReference>
<proteinExistence type="predicted"/>
<evidence type="ECO:0000256" key="1">
    <source>
        <dbReference type="ARBA" id="ARBA00022801"/>
    </source>
</evidence>
<keyword evidence="3" id="KW-0732">Signal</keyword>
<comment type="caution">
    <text evidence="5">The sequence shown here is derived from an EMBL/GenBank/DDBJ whole genome shotgun (WGS) entry which is preliminary data.</text>
</comment>
<dbReference type="Gene3D" id="2.115.10.20">
    <property type="entry name" value="Glycosyl hydrolase domain, family 43"/>
    <property type="match status" value="1"/>
</dbReference>
<keyword evidence="2" id="KW-0326">Glycosidase</keyword>
<evidence type="ECO:0000256" key="3">
    <source>
        <dbReference type="SAM" id="SignalP"/>
    </source>
</evidence>
<evidence type="ECO:0000313" key="5">
    <source>
        <dbReference type="EMBL" id="GMI39504.1"/>
    </source>
</evidence>
<sequence>MRSLVLPAAPLLLASGAFSFPGPAHLTPGIHFAPDHVGEAGGWHDIAGSMTHKGVHHIYMGTGWNHHLSSDLVNWEMGAPGPQALEETYAGMYSNTDPCSGFLTKDPDDNNRVCAGFRQCGSDQGVSGMNPWDVPMEMRCALDDDLSSWATLDTSPAIDYLFNVSWYRSIPYDPARPWWDPIDNQHYLLMYTSPALRGPKMDWKYVGDVFTSNSTVLQDGFLSKEFVTIDFLGSFDNDPDPSKRTLVMLNNVGGNGGGDGCCSGTTSYFALNQEGPGEPFTETGGGQDMVDWGSFTPKADSTAVGLDRLDGTASRGFSMARTLGSEEPNQVFAPGRRVLIGWTGPDDADVFQGVGSAQSLPRELDLASDKSLTQRFVPELQTLREKHQSTSDASPEMDVGGLQAEVYAVFPETCGATADCSLSLLSDGKAATTITLNSDIGLVTVDATSQGNTAVRAGPMPPPKEDGGGYAIHAIVDRSILEIIVNNRTAFVVYAAPDETATGVAGTGVSKVDVWALKDAQNVI</sequence>